<dbReference type="InterPro" id="IPR026891">
    <property type="entry name" value="Fn3-like"/>
</dbReference>
<dbReference type="OrthoDB" id="47059at2759"/>
<comment type="subcellular location">
    <subcellularLocation>
        <location evidence="1">Secreted</location>
    </subcellularLocation>
</comment>
<keyword evidence="3 7" id="KW-0732">Signal</keyword>
<dbReference type="InterPro" id="IPR036881">
    <property type="entry name" value="Glyco_hydro_3_C_sf"/>
</dbReference>
<keyword evidence="6" id="KW-0326">Glycosidase</keyword>
<dbReference type="InterPro" id="IPR001764">
    <property type="entry name" value="Glyco_hydro_3_N"/>
</dbReference>
<dbReference type="GO" id="GO:0031222">
    <property type="term" value="P:arabinan catabolic process"/>
    <property type="evidence" value="ECO:0007669"/>
    <property type="project" value="TreeGrafter"/>
</dbReference>
<dbReference type="InterPro" id="IPR002772">
    <property type="entry name" value="Glyco_hydro_3_C"/>
</dbReference>
<dbReference type="Gene3D" id="3.20.20.300">
    <property type="entry name" value="Glycoside hydrolase, family 3, N-terminal domain"/>
    <property type="match status" value="1"/>
</dbReference>
<dbReference type="InterPro" id="IPR017853">
    <property type="entry name" value="GH"/>
</dbReference>
<feature type="chain" id="PRO_5040167448" evidence="7">
    <location>
        <begin position="24"/>
        <end position="775"/>
    </location>
</feature>
<gene>
    <name evidence="9" type="ORF">SHERM_09155</name>
</gene>
<dbReference type="PANTHER" id="PTHR42721">
    <property type="entry name" value="SUGAR HYDROLASE-RELATED"/>
    <property type="match status" value="1"/>
</dbReference>
<name>A0A9N7P1J6_STRHE</name>
<dbReference type="SUPFAM" id="SSF52279">
    <property type="entry name" value="Beta-D-glucan exohydrolase, C-terminal domain"/>
    <property type="match status" value="1"/>
</dbReference>
<keyword evidence="5" id="KW-0325">Glycoprotein</keyword>
<dbReference type="PRINTS" id="PR00133">
    <property type="entry name" value="GLHYDRLASE3"/>
</dbReference>
<dbReference type="Gene3D" id="3.40.50.1700">
    <property type="entry name" value="Glycoside hydrolase family 3 C-terminal domain"/>
    <property type="match status" value="1"/>
</dbReference>
<proteinExistence type="predicted"/>
<organism evidence="9 10">
    <name type="scientific">Striga hermonthica</name>
    <name type="common">Purple witchweed</name>
    <name type="synonym">Buchnera hermonthica</name>
    <dbReference type="NCBI Taxonomy" id="68872"/>
    <lineage>
        <taxon>Eukaryota</taxon>
        <taxon>Viridiplantae</taxon>
        <taxon>Streptophyta</taxon>
        <taxon>Embryophyta</taxon>
        <taxon>Tracheophyta</taxon>
        <taxon>Spermatophyta</taxon>
        <taxon>Magnoliopsida</taxon>
        <taxon>eudicotyledons</taxon>
        <taxon>Gunneridae</taxon>
        <taxon>Pentapetalae</taxon>
        <taxon>asterids</taxon>
        <taxon>lamiids</taxon>
        <taxon>Lamiales</taxon>
        <taxon>Orobanchaceae</taxon>
        <taxon>Buchnereae</taxon>
        <taxon>Striga</taxon>
    </lineage>
</organism>
<dbReference type="GO" id="GO:0005576">
    <property type="term" value="C:extracellular region"/>
    <property type="evidence" value="ECO:0007669"/>
    <property type="project" value="UniProtKB-SubCell"/>
</dbReference>
<dbReference type="FunFam" id="3.40.50.1700:FF:000001">
    <property type="entry name" value="probable beta-D-xylosidase 2"/>
    <property type="match status" value="1"/>
</dbReference>
<keyword evidence="4" id="KW-0378">Hydrolase</keyword>
<evidence type="ECO:0000256" key="4">
    <source>
        <dbReference type="ARBA" id="ARBA00022801"/>
    </source>
</evidence>
<dbReference type="GO" id="GO:0009505">
    <property type="term" value="C:plant-type cell wall"/>
    <property type="evidence" value="ECO:0007669"/>
    <property type="project" value="TreeGrafter"/>
</dbReference>
<feature type="domain" description="Fibronectin type III-like" evidence="8">
    <location>
        <begin position="699"/>
        <end position="770"/>
    </location>
</feature>
<keyword evidence="10" id="KW-1185">Reference proteome</keyword>
<evidence type="ECO:0000313" key="10">
    <source>
        <dbReference type="Proteomes" id="UP001153555"/>
    </source>
</evidence>
<dbReference type="InterPro" id="IPR013783">
    <property type="entry name" value="Ig-like_fold"/>
</dbReference>
<dbReference type="InterPro" id="IPR044993">
    <property type="entry name" value="BXL"/>
</dbReference>
<dbReference type="Pfam" id="PF01915">
    <property type="entry name" value="Glyco_hydro_3_C"/>
    <property type="match status" value="1"/>
</dbReference>
<dbReference type="GO" id="GO:0045493">
    <property type="term" value="P:xylan catabolic process"/>
    <property type="evidence" value="ECO:0007669"/>
    <property type="project" value="InterPro"/>
</dbReference>
<evidence type="ECO:0000256" key="1">
    <source>
        <dbReference type="ARBA" id="ARBA00004613"/>
    </source>
</evidence>
<evidence type="ECO:0000256" key="3">
    <source>
        <dbReference type="ARBA" id="ARBA00022729"/>
    </source>
</evidence>
<dbReference type="SMART" id="SM01217">
    <property type="entry name" value="Fn3_like"/>
    <property type="match status" value="1"/>
</dbReference>
<evidence type="ECO:0000256" key="7">
    <source>
        <dbReference type="SAM" id="SignalP"/>
    </source>
</evidence>
<dbReference type="AlphaFoldDB" id="A0A9N7P1J6"/>
<dbReference type="FunFam" id="3.20.20.300:FF:000004">
    <property type="entry name" value="probable beta-D-xylosidase 7"/>
    <property type="match status" value="1"/>
</dbReference>
<evidence type="ECO:0000256" key="5">
    <source>
        <dbReference type="ARBA" id="ARBA00023180"/>
    </source>
</evidence>
<evidence type="ECO:0000259" key="8">
    <source>
        <dbReference type="SMART" id="SM01217"/>
    </source>
</evidence>
<dbReference type="GO" id="GO:0046556">
    <property type="term" value="F:alpha-L-arabinofuranosidase activity"/>
    <property type="evidence" value="ECO:0007669"/>
    <property type="project" value="TreeGrafter"/>
</dbReference>
<feature type="signal peptide" evidence="7">
    <location>
        <begin position="1"/>
        <end position="23"/>
    </location>
</feature>
<dbReference type="Proteomes" id="UP001153555">
    <property type="component" value="Unassembled WGS sequence"/>
</dbReference>
<dbReference type="Pfam" id="PF14310">
    <property type="entry name" value="Fn3-like"/>
    <property type="match status" value="1"/>
</dbReference>
<dbReference type="InterPro" id="IPR036962">
    <property type="entry name" value="Glyco_hydro_3_N_sf"/>
</dbReference>
<dbReference type="Pfam" id="PF00933">
    <property type="entry name" value="Glyco_hydro_3"/>
    <property type="match status" value="1"/>
</dbReference>
<keyword evidence="2" id="KW-0964">Secreted</keyword>
<dbReference type="GO" id="GO:0009044">
    <property type="term" value="F:xylan 1,4-beta-xylosidase activity"/>
    <property type="evidence" value="ECO:0007669"/>
    <property type="project" value="InterPro"/>
</dbReference>
<dbReference type="EMBL" id="CACSLK010035018">
    <property type="protein sequence ID" value="CAA0843381.1"/>
    <property type="molecule type" value="Genomic_DNA"/>
</dbReference>
<evidence type="ECO:0000256" key="6">
    <source>
        <dbReference type="ARBA" id="ARBA00023295"/>
    </source>
</evidence>
<protein>
    <submittedName>
        <fullName evidence="9">Probable beta-D-xylosidase 7</fullName>
    </submittedName>
</protein>
<evidence type="ECO:0000256" key="2">
    <source>
        <dbReference type="ARBA" id="ARBA00022525"/>
    </source>
</evidence>
<comment type="caution">
    <text evidence="9">The sequence shown here is derived from an EMBL/GenBank/DDBJ whole genome shotgun (WGS) entry which is preliminary data.</text>
</comment>
<dbReference type="SUPFAM" id="SSF51445">
    <property type="entry name" value="(Trans)glycosidases"/>
    <property type="match status" value="1"/>
</dbReference>
<dbReference type="Gene3D" id="2.60.40.10">
    <property type="entry name" value="Immunoglobulins"/>
    <property type="match status" value="1"/>
</dbReference>
<sequence length="775" mass="85292">MTYFILLLVASILSCSITHPTRAAGPNDTRVPPYSCDPTRDPSTKSYPFCNPGLPVETRARDLVSRLTLDEKISQLVNRAAAIPRLGVPYYEWWSEALHGVAMARGVENGVSFNWTIRAATSFPQVILTAATFDADLWYRIAKVIGTEARAIYNAGEAIGMTFWSPNINIFRDPRWGRGQETPGEDPFLTSKYAISFVRGIQGDSIQGGQLKDGHLLVSACCKHFTAYDLDNWKGINRFIFDAKVTKQDMADTFQPPFKSCVEDGRASGIMCAYNKVNGVPNCADYDLLTKTARQDWGFQGYITSDCDAVGLIYDVQKYANSPEEAVKDVLKAGMDVDCGPYLANHTKSAVEKGFVTEPDIDRALYNLFAVRMRLGLFNGPPNKLPYGYLTRNDICTPEHQELALETARRGIVLLKNSANSLPLSKSEIESLLIMGPNANATETLLGNYAGPPCITITPLQGLKNYNVKNTEFQSGCNFINCTSIDYKSVELARSADRVVLVVGLDQDSESEEHDREDLLLPGEQQSLVMKVAKASKNPVVLVVLCGGPVDISFAKNEPKIGSILWAGYPGEAGGQAIAEIIFGDYNPGGRLPLTWYQQDFVKIPMTDMRMRSDPSSGYPGRTYRFHTGPTVFDFGYGLSYSNYSYEFVSVSQTKLHRPASRKNSNYVLISEIGHESCDKAKLSVTVRVENQGKMAGTHPVLLFLKSKQGGRDGVPIKQLVGFQTVSLGANQKGSVEFQVNPCEQFSYANADGNLVVELGAQYLVVGDQEHLINI</sequence>
<reference evidence="9" key="1">
    <citation type="submission" date="2019-12" db="EMBL/GenBank/DDBJ databases">
        <authorList>
            <person name="Scholes J."/>
        </authorList>
    </citation>
    <scope>NUCLEOTIDE SEQUENCE</scope>
</reference>
<accession>A0A9N7P1J6</accession>
<evidence type="ECO:0000313" key="9">
    <source>
        <dbReference type="EMBL" id="CAA0843381.1"/>
    </source>
</evidence>
<dbReference type="PANTHER" id="PTHR42721:SF19">
    <property type="entry name" value="FIBRONECTIN TYPE III-LIKE DOMAIN-CONTAINING PROTEIN"/>
    <property type="match status" value="1"/>
</dbReference>